<dbReference type="GO" id="GO:0005634">
    <property type="term" value="C:nucleus"/>
    <property type="evidence" value="ECO:0000318"/>
    <property type="project" value="GO_Central"/>
</dbReference>
<evidence type="ECO:0000256" key="5">
    <source>
        <dbReference type="ARBA" id="ARBA00023242"/>
    </source>
</evidence>
<evidence type="ECO:0000256" key="2">
    <source>
        <dbReference type="ARBA" id="ARBA00023015"/>
    </source>
</evidence>
<reference evidence="8 10" key="1">
    <citation type="journal article" date="2017" name="Nature">
        <title>The sunflower genome provides insights into oil metabolism, flowering and Asterid evolution.</title>
        <authorList>
            <person name="Badouin H."/>
            <person name="Gouzy J."/>
            <person name="Grassa C.J."/>
            <person name="Murat F."/>
            <person name="Staton S.E."/>
            <person name="Cottret L."/>
            <person name="Lelandais-Briere C."/>
            <person name="Owens G.L."/>
            <person name="Carrere S."/>
            <person name="Mayjonade B."/>
            <person name="Legrand L."/>
            <person name="Gill N."/>
            <person name="Kane N.C."/>
            <person name="Bowers J.E."/>
            <person name="Hubner S."/>
            <person name="Bellec A."/>
            <person name="Berard A."/>
            <person name="Berges H."/>
            <person name="Blanchet N."/>
            <person name="Boniface M.C."/>
            <person name="Brunel D."/>
            <person name="Catrice O."/>
            <person name="Chaidir N."/>
            <person name="Claudel C."/>
            <person name="Donnadieu C."/>
            <person name="Faraut T."/>
            <person name="Fievet G."/>
            <person name="Helmstetter N."/>
            <person name="King M."/>
            <person name="Knapp S.J."/>
            <person name="Lai Z."/>
            <person name="Le Paslier M.C."/>
            <person name="Lippi Y."/>
            <person name="Lorenzon L."/>
            <person name="Mandel J.R."/>
            <person name="Marage G."/>
            <person name="Marchand G."/>
            <person name="Marquand E."/>
            <person name="Bret-Mestries E."/>
            <person name="Morien E."/>
            <person name="Nambeesan S."/>
            <person name="Nguyen T."/>
            <person name="Pegot-Espagnet P."/>
            <person name="Pouilly N."/>
            <person name="Raftis F."/>
            <person name="Sallet E."/>
            <person name="Schiex T."/>
            <person name="Thomas J."/>
            <person name="Vandecasteele C."/>
            <person name="Vares D."/>
            <person name="Vear F."/>
            <person name="Vautrin S."/>
            <person name="Crespi M."/>
            <person name="Mangin B."/>
            <person name="Burke J.M."/>
            <person name="Salse J."/>
            <person name="Munos S."/>
            <person name="Vincourt P."/>
            <person name="Rieseberg L.H."/>
            <person name="Langlade N.B."/>
        </authorList>
    </citation>
    <scope>NUCLEOTIDE SEQUENCE [LARGE SCALE GENOMIC DNA]</scope>
    <source>
        <strain evidence="10">cv. SF193</strain>
        <tissue evidence="8">Leaves</tissue>
    </source>
</reference>
<dbReference type="InterPro" id="IPR036576">
    <property type="entry name" value="WRKY_dom_sf"/>
</dbReference>
<proteinExistence type="predicted"/>
<sequence>MESFLSWPESLPSRRTKALQELRNGKVFVDKLQEMLGRPEKIEFDLQSDNGVVVQMMGMFDNALSVYHSSNLNRNPHNPTNNVRSPRSWDDQKAKDYGKSNRIVTPVKTKRGCYNRRKSASTIVKMTSTLIDDGYAWRKYGQKTILNSKHQRNYYRCSHKFEQGCQATKQVQKTDSKPSNYKITYYGLHTCNNLQRAPQIYMEDLDLNDNSFLISFGTNTPMENNKVGTCFPPVKHTPKPKENRPSLGSLKHEQVSSFNYHTPYDPIIELSQVPSEPMSVISYALDCEDMVSSGAFSSPCSTHGYEIDDISENHEYGDFLFDSLW</sequence>
<evidence type="ECO:0000256" key="3">
    <source>
        <dbReference type="ARBA" id="ARBA00023125"/>
    </source>
</evidence>
<keyword evidence="10" id="KW-1185">Reference proteome</keyword>
<evidence type="ECO:0000259" key="7">
    <source>
        <dbReference type="PROSITE" id="PS50811"/>
    </source>
</evidence>
<evidence type="ECO:0000256" key="6">
    <source>
        <dbReference type="SAM" id="MobiDB-lite"/>
    </source>
</evidence>
<dbReference type="InterPro" id="IPR003657">
    <property type="entry name" value="WRKY_dom"/>
</dbReference>
<dbReference type="AlphaFoldDB" id="A0A251THS7"/>
<keyword evidence="2" id="KW-0805">Transcription regulation</keyword>
<organism evidence="9 10">
    <name type="scientific">Helianthus annuus</name>
    <name type="common">Common sunflower</name>
    <dbReference type="NCBI Taxonomy" id="4232"/>
    <lineage>
        <taxon>Eukaryota</taxon>
        <taxon>Viridiplantae</taxon>
        <taxon>Streptophyta</taxon>
        <taxon>Embryophyta</taxon>
        <taxon>Tracheophyta</taxon>
        <taxon>Spermatophyta</taxon>
        <taxon>Magnoliopsida</taxon>
        <taxon>eudicotyledons</taxon>
        <taxon>Gunneridae</taxon>
        <taxon>Pentapetalae</taxon>
        <taxon>asterids</taxon>
        <taxon>campanulids</taxon>
        <taxon>Asterales</taxon>
        <taxon>Asteraceae</taxon>
        <taxon>Asteroideae</taxon>
        <taxon>Heliantheae alliance</taxon>
        <taxon>Heliantheae</taxon>
        <taxon>Helianthus</taxon>
    </lineage>
</organism>
<dbReference type="OMA" id="INTIGWP"/>
<accession>A0A251THS7</accession>
<dbReference type="EMBL" id="MNCJ02000325">
    <property type="protein sequence ID" value="KAF5785386.1"/>
    <property type="molecule type" value="Genomic_DNA"/>
</dbReference>
<keyword evidence="5" id="KW-0539">Nucleus</keyword>
<dbReference type="InParanoid" id="A0A251THS7"/>
<dbReference type="FunCoup" id="A0A251THS7">
    <property type="interactions" value="319"/>
</dbReference>
<evidence type="ECO:0000313" key="10">
    <source>
        <dbReference type="Proteomes" id="UP000215914"/>
    </source>
</evidence>
<dbReference type="EMBL" id="CM007899">
    <property type="protein sequence ID" value="OTG10313.1"/>
    <property type="molecule type" value="Genomic_DNA"/>
</dbReference>
<comment type="subcellular location">
    <subcellularLocation>
        <location evidence="1">Nucleus</location>
    </subcellularLocation>
</comment>
<dbReference type="Pfam" id="PF03106">
    <property type="entry name" value="WRKY"/>
    <property type="match status" value="1"/>
</dbReference>
<dbReference type="GO" id="GO:0006355">
    <property type="term" value="P:regulation of DNA-templated transcription"/>
    <property type="evidence" value="ECO:0000318"/>
    <property type="project" value="GO_Central"/>
</dbReference>
<dbReference type="GO" id="GO:0000976">
    <property type="term" value="F:transcription cis-regulatory region binding"/>
    <property type="evidence" value="ECO:0000318"/>
    <property type="project" value="GO_Central"/>
</dbReference>
<reference evidence="8" key="3">
    <citation type="submission" date="2020-06" db="EMBL/GenBank/DDBJ databases">
        <title>Helianthus annuus Genome sequencing and assembly Release 2.</title>
        <authorList>
            <person name="Gouzy J."/>
            <person name="Langlade N."/>
            <person name="Munos S."/>
        </authorList>
    </citation>
    <scope>NUCLEOTIDE SEQUENCE</scope>
    <source>
        <tissue evidence="8">Leaves</tissue>
    </source>
</reference>
<dbReference type="SMR" id="A0A251THS7"/>
<feature type="domain" description="WRKY" evidence="7">
    <location>
        <begin position="126"/>
        <end position="189"/>
    </location>
</feature>
<feature type="compositionally biased region" description="Low complexity" evidence="6">
    <location>
        <begin position="71"/>
        <end position="82"/>
    </location>
</feature>
<dbReference type="Proteomes" id="UP000215914">
    <property type="component" value="Chromosome 10"/>
</dbReference>
<protein>
    <submittedName>
        <fullName evidence="9">Putative WRKY domain-containing protein</fullName>
    </submittedName>
    <submittedName>
        <fullName evidence="8">Transcription factor WRKY family</fullName>
    </submittedName>
</protein>
<dbReference type="PROSITE" id="PS50811">
    <property type="entry name" value="WRKY"/>
    <property type="match status" value="1"/>
</dbReference>
<name>A0A251THS7_HELAN</name>
<dbReference type="SMART" id="SM00774">
    <property type="entry name" value="WRKY"/>
    <property type="match status" value="1"/>
</dbReference>
<dbReference type="InterPro" id="IPR044810">
    <property type="entry name" value="WRKY_plant"/>
</dbReference>
<dbReference type="SUPFAM" id="SSF118290">
    <property type="entry name" value="WRKY DNA-binding domain"/>
    <property type="match status" value="1"/>
</dbReference>
<reference evidence="9" key="2">
    <citation type="submission" date="2017-02" db="EMBL/GenBank/DDBJ databases">
        <title>Sunflower complete genome.</title>
        <authorList>
            <person name="Langlade N."/>
            <person name="Munos S."/>
        </authorList>
    </citation>
    <scope>NUCLEOTIDE SEQUENCE [LARGE SCALE GENOMIC DNA]</scope>
    <source>
        <tissue evidence="9">Leaves</tissue>
    </source>
</reference>
<dbReference type="OrthoDB" id="2021064at2759"/>
<keyword evidence="4" id="KW-0804">Transcription</keyword>
<gene>
    <name evidence="9" type="ORF">HannXRQ_Chr10g0286231</name>
    <name evidence="8" type="ORF">HanXRQr2_Chr10g0428061</name>
</gene>
<dbReference type="Gramene" id="mRNA:HanXRQr2_Chr10g0428061">
    <property type="protein sequence ID" value="mRNA:HanXRQr2_Chr10g0428061"/>
    <property type="gene ID" value="HanXRQr2_Chr10g0428061"/>
</dbReference>
<dbReference type="PANTHER" id="PTHR31282">
    <property type="entry name" value="WRKY TRANSCRIPTION FACTOR 21-RELATED"/>
    <property type="match status" value="1"/>
</dbReference>
<evidence type="ECO:0000313" key="8">
    <source>
        <dbReference type="EMBL" id="KAF5785386.1"/>
    </source>
</evidence>
<keyword evidence="3" id="KW-0238">DNA-binding</keyword>
<dbReference type="STRING" id="4232.A0A251THS7"/>
<feature type="region of interest" description="Disordered" evidence="6">
    <location>
        <begin position="71"/>
        <end position="94"/>
    </location>
</feature>
<dbReference type="Gene3D" id="2.20.25.80">
    <property type="entry name" value="WRKY domain"/>
    <property type="match status" value="1"/>
</dbReference>
<dbReference type="GO" id="GO:0003700">
    <property type="term" value="F:DNA-binding transcription factor activity"/>
    <property type="evidence" value="ECO:0000318"/>
    <property type="project" value="GO_Central"/>
</dbReference>
<evidence type="ECO:0000256" key="1">
    <source>
        <dbReference type="ARBA" id="ARBA00004123"/>
    </source>
</evidence>
<evidence type="ECO:0000256" key="4">
    <source>
        <dbReference type="ARBA" id="ARBA00023163"/>
    </source>
</evidence>
<evidence type="ECO:0000313" key="9">
    <source>
        <dbReference type="EMBL" id="OTG10313.1"/>
    </source>
</evidence>